<name>A0ABP9PAA8_9ACTN</name>
<feature type="compositionally biased region" description="Pro residues" evidence="1">
    <location>
        <begin position="31"/>
        <end position="40"/>
    </location>
</feature>
<reference evidence="4" key="1">
    <citation type="journal article" date="2019" name="Int. J. Syst. Evol. Microbiol.">
        <title>The Global Catalogue of Microorganisms (GCM) 10K type strain sequencing project: providing services to taxonomists for standard genome sequencing and annotation.</title>
        <authorList>
            <consortium name="The Broad Institute Genomics Platform"/>
            <consortium name="The Broad Institute Genome Sequencing Center for Infectious Disease"/>
            <person name="Wu L."/>
            <person name="Ma J."/>
        </authorList>
    </citation>
    <scope>NUCLEOTIDE SEQUENCE [LARGE SCALE GENOMIC DNA]</scope>
    <source>
        <strain evidence="4">JCM 18459</strain>
    </source>
</reference>
<protein>
    <submittedName>
        <fullName evidence="3">Uncharacterized protein</fullName>
    </submittedName>
</protein>
<comment type="caution">
    <text evidence="3">The sequence shown here is derived from an EMBL/GenBank/DDBJ whole genome shotgun (WGS) entry which is preliminary data.</text>
</comment>
<evidence type="ECO:0000256" key="2">
    <source>
        <dbReference type="SAM" id="SignalP"/>
    </source>
</evidence>
<proteinExistence type="predicted"/>
<evidence type="ECO:0000313" key="3">
    <source>
        <dbReference type="EMBL" id="GAA5140443.1"/>
    </source>
</evidence>
<accession>A0ABP9PAA8</accession>
<sequence length="303" mass="31451">MRRRHRETIVLSLTLAALVGGLVGCDEQAAEPPPPPPSPTATPEAGAEREPAAQAMERTPASATELTVTDYTELRLQLGFGELTSASPAADRAGFWRQADAEAPLLSEGLLRGPDTAGLLEEHGFGEDDVAWEARFSGPDGEGWVVAFRDDLPMDGVVSAVGLGEGPLDGATVWREAHLVTSEDREPGEDSWAMDPELLSLVGIGAGATYVSRECVPGDPVDGLDELGPFSITFGATLATARLGPLRDDAFERADLAGPAFTDAFASPVADPHSGRLGWTLADAPAAAALTLAGDLPFAVCAG</sequence>
<dbReference type="RefSeq" id="WP_345453084.1">
    <property type="nucleotide sequence ID" value="NZ_BAABKG010000001.1"/>
</dbReference>
<evidence type="ECO:0000313" key="4">
    <source>
        <dbReference type="Proteomes" id="UP001500221"/>
    </source>
</evidence>
<feature type="region of interest" description="Disordered" evidence="1">
    <location>
        <begin position="26"/>
        <end position="64"/>
    </location>
</feature>
<feature type="signal peptide" evidence="2">
    <location>
        <begin position="1"/>
        <end position="29"/>
    </location>
</feature>
<organism evidence="3 4">
    <name type="scientific">Nocardioides marinquilinus</name>
    <dbReference type="NCBI Taxonomy" id="1210400"/>
    <lineage>
        <taxon>Bacteria</taxon>
        <taxon>Bacillati</taxon>
        <taxon>Actinomycetota</taxon>
        <taxon>Actinomycetes</taxon>
        <taxon>Propionibacteriales</taxon>
        <taxon>Nocardioidaceae</taxon>
        <taxon>Nocardioides</taxon>
    </lineage>
</organism>
<feature type="chain" id="PRO_5046458531" evidence="2">
    <location>
        <begin position="30"/>
        <end position="303"/>
    </location>
</feature>
<gene>
    <name evidence="3" type="ORF">GCM10023340_00580</name>
</gene>
<keyword evidence="2" id="KW-0732">Signal</keyword>
<dbReference type="EMBL" id="BAABKG010000001">
    <property type="protein sequence ID" value="GAA5140443.1"/>
    <property type="molecule type" value="Genomic_DNA"/>
</dbReference>
<evidence type="ECO:0000256" key="1">
    <source>
        <dbReference type="SAM" id="MobiDB-lite"/>
    </source>
</evidence>
<dbReference type="Proteomes" id="UP001500221">
    <property type="component" value="Unassembled WGS sequence"/>
</dbReference>
<dbReference type="PROSITE" id="PS51257">
    <property type="entry name" value="PROKAR_LIPOPROTEIN"/>
    <property type="match status" value="1"/>
</dbReference>
<keyword evidence="4" id="KW-1185">Reference proteome</keyword>